<comment type="caution">
    <text evidence="3">The sequence shown here is derived from an EMBL/GenBank/DDBJ whole genome shotgun (WGS) entry which is preliminary data.</text>
</comment>
<proteinExistence type="predicted"/>
<organism evidence="3 4">
    <name type="scientific">Brevundimonas faecalis</name>
    <dbReference type="NCBI Taxonomy" id="947378"/>
    <lineage>
        <taxon>Bacteria</taxon>
        <taxon>Pseudomonadati</taxon>
        <taxon>Pseudomonadota</taxon>
        <taxon>Alphaproteobacteria</taxon>
        <taxon>Caulobacterales</taxon>
        <taxon>Caulobacteraceae</taxon>
        <taxon>Brevundimonas</taxon>
    </lineage>
</organism>
<keyword evidence="4" id="KW-1185">Reference proteome</keyword>
<feature type="transmembrane region" description="Helical" evidence="1">
    <location>
        <begin position="58"/>
        <end position="76"/>
    </location>
</feature>
<evidence type="ECO:0000313" key="4">
    <source>
        <dbReference type="Proteomes" id="UP001549313"/>
    </source>
</evidence>
<keyword evidence="1" id="KW-0472">Membrane</keyword>
<feature type="transmembrane region" description="Helical" evidence="1">
    <location>
        <begin position="27"/>
        <end position="52"/>
    </location>
</feature>
<evidence type="ECO:0000313" key="3">
    <source>
        <dbReference type="EMBL" id="MET4684974.1"/>
    </source>
</evidence>
<accession>A0ABV2REH2</accession>
<dbReference type="RefSeq" id="WP_354089937.1">
    <property type="nucleotide sequence ID" value="NZ_JBEPTF010000004.1"/>
</dbReference>
<evidence type="ECO:0000256" key="1">
    <source>
        <dbReference type="SAM" id="Phobius"/>
    </source>
</evidence>
<evidence type="ECO:0000259" key="2">
    <source>
        <dbReference type="Pfam" id="PF07835"/>
    </source>
</evidence>
<dbReference type="EMBL" id="JBEPTF010000004">
    <property type="protein sequence ID" value="MET4684974.1"/>
    <property type="molecule type" value="Genomic_DNA"/>
</dbReference>
<dbReference type="Gene3D" id="1.20.5.160">
    <property type="entry name" value="Bacterial aa3 type cytochrome c oxidase subunit IV"/>
    <property type="match status" value="1"/>
</dbReference>
<reference evidence="3 4" key="1">
    <citation type="submission" date="2024-06" db="EMBL/GenBank/DDBJ databases">
        <title>Sorghum-associated microbial communities from plants grown in Nebraska, USA.</title>
        <authorList>
            <person name="Schachtman D."/>
        </authorList>
    </citation>
    <scope>NUCLEOTIDE SEQUENCE [LARGE SCALE GENOMIC DNA]</scope>
    <source>
        <strain evidence="3 4">2814</strain>
    </source>
</reference>
<name>A0ABV2REH2_9CAUL</name>
<sequence>MADPHADTASQDYVHGSMEISEQVSTWHLFMFLAKWGSLATAAVLLLLTVWFAVGAGFIAGLISAVVLYVAGFFVLRTKPGQH</sequence>
<dbReference type="InterPro" id="IPR012422">
    <property type="entry name" value="Cyt_c_oxidase_su4_bac-aa3"/>
</dbReference>
<feature type="domain" description="Cytochrome c oxidase subunit IV bacterial aa3 type" evidence="2">
    <location>
        <begin position="14"/>
        <end position="52"/>
    </location>
</feature>
<protein>
    <submittedName>
        <fullName evidence="3">Membrane protein</fullName>
    </submittedName>
</protein>
<keyword evidence="1" id="KW-0812">Transmembrane</keyword>
<dbReference type="InterPro" id="IPR036596">
    <property type="entry name" value="Cyt-C_aa3_sf"/>
</dbReference>
<dbReference type="SUPFAM" id="SSF81469">
    <property type="entry name" value="Bacterial aa3 type cytochrome c oxidase subunit IV"/>
    <property type="match status" value="1"/>
</dbReference>
<dbReference type="Proteomes" id="UP001549313">
    <property type="component" value="Unassembled WGS sequence"/>
</dbReference>
<dbReference type="Pfam" id="PF07835">
    <property type="entry name" value="COX4_pro_2"/>
    <property type="match status" value="1"/>
</dbReference>
<gene>
    <name evidence="3" type="ORF">ABIE19_002923</name>
</gene>
<keyword evidence="1" id="KW-1133">Transmembrane helix</keyword>